<dbReference type="GO" id="GO:0050201">
    <property type="term" value="F:fucokinase activity"/>
    <property type="evidence" value="ECO:0007669"/>
    <property type="project" value="TreeGrafter"/>
</dbReference>
<dbReference type="HOGENOM" id="CLU_048558_1_0_2"/>
<name>Q97BF2_THEVO</name>
<dbReference type="SUPFAM" id="SSF55060">
    <property type="entry name" value="GHMP Kinase, C-terminal domain"/>
    <property type="match status" value="1"/>
</dbReference>
<dbReference type="AlphaFoldDB" id="Q97BF2"/>
<dbReference type="SUPFAM" id="SSF54211">
    <property type="entry name" value="Ribosomal protein S5 domain 2-like"/>
    <property type="match status" value="1"/>
</dbReference>
<dbReference type="InterPro" id="IPR013750">
    <property type="entry name" value="GHMP_kinase_C_dom"/>
</dbReference>
<evidence type="ECO:0000313" key="9">
    <source>
        <dbReference type="Proteomes" id="UP000001017"/>
    </source>
</evidence>
<reference evidence="8 9" key="1">
    <citation type="journal article" date="1999" name="Proc. Jpn. Acad.">
        <title>Determination of the complete genomic DNA sequence of Thermoplasma volvanium GSS1.</title>
        <authorList>
            <person name="Kawashima T."/>
            <person name="Yamamoto Y."/>
            <person name="Aramaki H."/>
            <person name="Nunoshiba T."/>
            <person name="Kawamoto T."/>
            <person name="Watanabe K."/>
            <person name="Yamazaki M."/>
            <person name="Kanehori K."/>
            <person name="Amano N."/>
            <person name="Ohya Y."/>
            <person name="Makino K."/>
            <person name="Suzuki M."/>
        </authorList>
    </citation>
    <scope>NUCLEOTIDE SEQUENCE [LARGE SCALE GENOMIC DNA]</scope>
    <source>
        <strain evidence="9">ATCC 51530 / DSM 4299 / JCM 9571 / NBRC 15438 / GSS1</strain>
    </source>
</reference>
<dbReference type="RefSeq" id="WP_010916762.1">
    <property type="nucleotide sequence ID" value="NC_002689.2"/>
</dbReference>
<feature type="domain" description="GHMP kinase N-terminal" evidence="6">
    <location>
        <begin position="76"/>
        <end position="156"/>
    </location>
</feature>
<dbReference type="Proteomes" id="UP000001017">
    <property type="component" value="Chromosome"/>
</dbReference>
<dbReference type="Pfam" id="PF00288">
    <property type="entry name" value="GHMP_kinases_N"/>
    <property type="match status" value="1"/>
</dbReference>
<dbReference type="InterPro" id="IPR036554">
    <property type="entry name" value="GHMP_kinase_C_sf"/>
</dbReference>
<evidence type="ECO:0000256" key="2">
    <source>
        <dbReference type="ARBA" id="ARBA00022741"/>
    </source>
</evidence>
<gene>
    <name evidence="8" type="ORF">TVG0491501</name>
</gene>
<dbReference type="PRINTS" id="PR00960">
    <property type="entry name" value="LMBPPROTEIN"/>
</dbReference>
<evidence type="ECO:0000313" key="8">
    <source>
        <dbReference type="EMBL" id="BAB59646.1"/>
    </source>
</evidence>
<reference evidence="8 9" key="2">
    <citation type="journal article" date="2000" name="Proc. Natl. Acad. Sci. U.S.A.">
        <title>Archaeal adaptation to higher temperatures revealed by genomic sequence of Thermoplasma volcanium.</title>
        <authorList>
            <person name="Kawashima T."/>
            <person name="Amano N."/>
            <person name="Koike H."/>
            <person name="Makino S."/>
            <person name="Higuchi S."/>
            <person name="Kawashima-Ohya Y."/>
            <person name="Watanabe K."/>
            <person name="Yamazaki M."/>
            <person name="Kanehori K."/>
            <person name="Kawamoto T."/>
            <person name="Nunoshiba T."/>
            <person name="Yamamoto Y."/>
            <person name="Aramaki H."/>
            <person name="Makino K."/>
            <person name="Suzuki M."/>
        </authorList>
    </citation>
    <scope>NUCLEOTIDE SEQUENCE [LARGE SCALE GENOMIC DNA]</scope>
    <source>
        <strain evidence="9">ATCC 51530 / DSM 4299 / JCM 9571 / NBRC 15438 / GSS1</strain>
    </source>
</reference>
<dbReference type="Gene3D" id="3.30.230.120">
    <property type="match status" value="1"/>
</dbReference>
<dbReference type="GO" id="GO:0005524">
    <property type="term" value="F:ATP binding"/>
    <property type="evidence" value="ECO:0007669"/>
    <property type="project" value="UniProtKB-KW"/>
</dbReference>
<dbReference type="InterPro" id="IPR052203">
    <property type="entry name" value="GHMP_Kinase-Related"/>
</dbReference>
<dbReference type="PANTHER" id="PTHR32463:SF0">
    <property type="entry name" value="L-FUCOSE KINASE"/>
    <property type="match status" value="1"/>
</dbReference>
<keyword evidence="3" id="KW-0418">Kinase</keyword>
<feature type="domain" description="GHMP kinase C-terminal" evidence="7">
    <location>
        <begin position="230"/>
        <end position="306"/>
    </location>
</feature>
<dbReference type="eggNOG" id="arCOG01030">
    <property type="taxonomic scope" value="Archaea"/>
</dbReference>
<dbReference type="GeneID" id="1441020"/>
<evidence type="ECO:0000256" key="3">
    <source>
        <dbReference type="ARBA" id="ARBA00022777"/>
    </source>
</evidence>
<keyword evidence="1" id="KW-0808">Transferase</keyword>
<accession>Q97BF2</accession>
<proteinExistence type="inferred from homology"/>
<dbReference type="OrthoDB" id="116110at2157"/>
<evidence type="ECO:0000259" key="7">
    <source>
        <dbReference type="Pfam" id="PF08544"/>
    </source>
</evidence>
<keyword evidence="2" id="KW-0547">Nucleotide-binding</keyword>
<dbReference type="GO" id="GO:0042352">
    <property type="term" value="P:GDP-L-fucose salvage"/>
    <property type="evidence" value="ECO:0007669"/>
    <property type="project" value="TreeGrafter"/>
</dbReference>
<dbReference type="STRING" id="273116.gene:9381287"/>
<evidence type="ECO:0000259" key="6">
    <source>
        <dbReference type="Pfam" id="PF00288"/>
    </source>
</evidence>
<protein>
    <submittedName>
        <fullName evidence="8">Galactokinase</fullName>
    </submittedName>
</protein>
<evidence type="ECO:0000256" key="4">
    <source>
        <dbReference type="ARBA" id="ARBA00022840"/>
    </source>
</evidence>
<keyword evidence="9" id="KW-1185">Reference proteome</keyword>
<dbReference type="PANTHER" id="PTHR32463">
    <property type="entry name" value="L-FUCOSE KINASE"/>
    <property type="match status" value="1"/>
</dbReference>
<dbReference type="InterPro" id="IPR001174">
    <property type="entry name" value="HddA/FKP"/>
</dbReference>
<evidence type="ECO:0000256" key="1">
    <source>
        <dbReference type="ARBA" id="ARBA00022679"/>
    </source>
</evidence>
<comment type="similarity">
    <text evidence="5">Belongs to the GHMP kinase family.</text>
</comment>
<dbReference type="PROSITE" id="PS00627">
    <property type="entry name" value="GHMP_KINASES_ATP"/>
    <property type="match status" value="1"/>
</dbReference>
<dbReference type="PaxDb" id="273116-14324719"/>
<dbReference type="PhylomeDB" id="Q97BF2"/>
<dbReference type="InterPro" id="IPR006203">
    <property type="entry name" value="GHMP_knse_ATP-bd_CS"/>
</dbReference>
<dbReference type="InterPro" id="IPR006204">
    <property type="entry name" value="GHMP_kinase_N_dom"/>
</dbReference>
<keyword evidence="4" id="KW-0067">ATP-binding</keyword>
<organism evidence="8 9">
    <name type="scientific">Thermoplasma volcanium (strain ATCC 51530 / DSM 4299 / JCM 9571 / NBRC 15438 / GSS1)</name>
    <dbReference type="NCBI Taxonomy" id="273116"/>
    <lineage>
        <taxon>Archaea</taxon>
        <taxon>Methanobacteriati</taxon>
        <taxon>Thermoplasmatota</taxon>
        <taxon>Thermoplasmata</taxon>
        <taxon>Thermoplasmatales</taxon>
        <taxon>Thermoplasmataceae</taxon>
        <taxon>Thermoplasma</taxon>
    </lineage>
</organism>
<dbReference type="InterPro" id="IPR020568">
    <property type="entry name" value="Ribosomal_Su5_D2-typ_SF"/>
</dbReference>
<dbReference type="InterPro" id="IPR014606">
    <property type="entry name" value="Heptose_7-P_kinase"/>
</dbReference>
<sequence>MILSYSPLRITFGGGGTDIEPFVSKYGGAVVNATIDRGVTVRYIDDGYQTELSSRDFVKSYIINMHGPSTVSSRMLDYLLRSGLRTGRIIMSGDVPPGSGLGSSSAAMSALVNLTSIIRKTKYNWESIARESYNIEKNYFHIVLGLQDPYAIALGGFKFMEFNGDGVKYEMLDKYGDFTSELEKRIILIYTGHTRQSSEVLIDQVRAATQGDQETTEKLLQLKEVAFRLRKAVIDNDYSEFDQAINYGWEIKKTLGQKTTNRRVDTIIESALKNGASAARLMGGGSQGFILVLSRPGKINELQRAMMNASNFVVRTSFDKRGTRRLFIR</sequence>
<dbReference type="KEGG" id="tvo:TVG0491501"/>
<dbReference type="PIRSF" id="PIRSF036406">
    <property type="entry name" value="Hept_kin"/>
    <property type="match status" value="1"/>
</dbReference>
<evidence type="ECO:0000256" key="5">
    <source>
        <dbReference type="ARBA" id="ARBA00038121"/>
    </source>
</evidence>
<dbReference type="EMBL" id="BA000011">
    <property type="protein sequence ID" value="BAB59646.1"/>
    <property type="molecule type" value="Genomic_DNA"/>
</dbReference>
<dbReference type="Pfam" id="PF08544">
    <property type="entry name" value="GHMP_kinases_C"/>
    <property type="match status" value="1"/>
</dbReference>